<gene>
    <name evidence="15" type="ORF">GMBLW1_01190</name>
</gene>
<evidence type="ECO:0000256" key="5">
    <source>
        <dbReference type="ARBA" id="ARBA00023002"/>
    </source>
</evidence>
<reference evidence="15" key="1">
    <citation type="submission" date="2019-04" db="EMBL/GenBank/DDBJ databases">
        <authorList>
            <consortium name="Science for Life Laboratories"/>
        </authorList>
    </citation>
    <scope>NUCLEOTIDE SEQUENCE</scope>
    <source>
        <strain evidence="15">MBLW1</strain>
    </source>
</reference>
<dbReference type="Pfam" id="PF00578">
    <property type="entry name" value="AhpC-TSA"/>
    <property type="match status" value="1"/>
</dbReference>
<dbReference type="InParanoid" id="A0A6C2YR73"/>
<name>A0A6C2YR73_9BACT</name>
<dbReference type="PANTHER" id="PTHR42801:SF7">
    <property type="entry name" value="SLL1159 PROTEIN"/>
    <property type="match status" value="1"/>
</dbReference>
<evidence type="ECO:0000256" key="13">
    <source>
        <dbReference type="SAM" id="Phobius"/>
    </source>
</evidence>
<keyword evidence="7" id="KW-0676">Redox-active center</keyword>
<dbReference type="InterPro" id="IPR000866">
    <property type="entry name" value="AhpC/TSA"/>
</dbReference>
<dbReference type="EMBL" id="LR586016">
    <property type="protein sequence ID" value="VIP03841.1"/>
    <property type="molecule type" value="Genomic_DNA"/>
</dbReference>
<accession>A0A6C2YR73</accession>
<evidence type="ECO:0000256" key="3">
    <source>
        <dbReference type="ARBA" id="ARBA00022559"/>
    </source>
</evidence>
<feature type="region of interest" description="Disordered" evidence="12">
    <location>
        <begin position="1"/>
        <end position="20"/>
    </location>
</feature>
<evidence type="ECO:0000256" key="2">
    <source>
        <dbReference type="ARBA" id="ARBA00013017"/>
    </source>
</evidence>
<dbReference type="GO" id="GO:0045454">
    <property type="term" value="P:cell redox homeostasis"/>
    <property type="evidence" value="ECO:0007669"/>
    <property type="project" value="TreeGrafter"/>
</dbReference>
<evidence type="ECO:0000256" key="11">
    <source>
        <dbReference type="ARBA" id="ARBA00049091"/>
    </source>
</evidence>
<dbReference type="GO" id="GO:0005737">
    <property type="term" value="C:cytoplasm"/>
    <property type="evidence" value="ECO:0007669"/>
    <property type="project" value="TreeGrafter"/>
</dbReference>
<feature type="domain" description="Thioredoxin" evidence="14">
    <location>
        <begin position="98"/>
        <end position="249"/>
    </location>
</feature>
<evidence type="ECO:0000256" key="12">
    <source>
        <dbReference type="SAM" id="MobiDB-lite"/>
    </source>
</evidence>
<evidence type="ECO:0000313" key="16">
    <source>
        <dbReference type="Proteomes" id="UP000464378"/>
    </source>
</evidence>
<dbReference type="EMBL" id="LR593887">
    <property type="protein sequence ID" value="VTS05049.1"/>
    <property type="molecule type" value="Genomic_DNA"/>
</dbReference>
<keyword evidence="6" id="KW-1015">Disulfide bond</keyword>
<comment type="function">
    <text evidence="1">Thiol-specific peroxidase that catalyzes the reduction of hydrogen peroxide and organic hydroperoxides to water and alcohols, respectively. Plays a role in cell protection against oxidative stress by detoxifying peroxides and as sensor of hydrogen peroxide-mediated signaling events.</text>
</comment>
<evidence type="ECO:0000256" key="7">
    <source>
        <dbReference type="ARBA" id="ARBA00023284"/>
    </source>
</evidence>
<dbReference type="InterPro" id="IPR036249">
    <property type="entry name" value="Thioredoxin-like_sf"/>
</dbReference>
<dbReference type="InterPro" id="IPR013766">
    <property type="entry name" value="Thioredoxin_domain"/>
</dbReference>
<dbReference type="EC" id="1.11.1.24" evidence="2"/>
<dbReference type="InterPro" id="IPR050924">
    <property type="entry name" value="Peroxiredoxin_BCP/PrxQ"/>
</dbReference>
<dbReference type="GO" id="GO:0008379">
    <property type="term" value="F:thioredoxin peroxidase activity"/>
    <property type="evidence" value="ECO:0007669"/>
    <property type="project" value="TreeGrafter"/>
</dbReference>
<comment type="catalytic activity">
    <reaction evidence="11">
        <text>a hydroperoxide + [thioredoxin]-dithiol = an alcohol + [thioredoxin]-disulfide + H2O</text>
        <dbReference type="Rhea" id="RHEA:62620"/>
        <dbReference type="Rhea" id="RHEA-COMP:10698"/>
        <dbReference type="Rhea" id="RHEA-COMP:10700"/>
        <dbReference type="ChEBI" id="CHEBI:15377"/>
        <dbReference type="ChEBI" id="CHEBI:29950"/>
        <dbReference type="ChEBI" id="CHEBI:30879"/>
        <dbReference type="ChEBI" id="CHEBI:35924"/>
        <dbReference type="ChEBI" id="CHEBI:50058"/>
        <dbReference type="EC" id="1.11.1.24"/>
    </reaction>
</comment>
<keyword evidence="13" id="KW-1133">Transmembrane helix</keyword>
<evidence type="ECO:0000256" key="4">
    <source>
        <dbReference type="ARBA" id="ARBA00022862"/>
    </source>
</evidence>
<keyword evidence="16" id="KW-1185">Reference proteome</keyword>
<sequence length="258" mass="28132">MSSETPESTPPAQPRPSSGIPMMPIGLSFFTVGLSLAVVLYSTKNRAKRMEATEPPKANLAAGAEADLANRQFQPLSKPLQELLNDATYVSVPTQAHPLLGQLAPDFTLQDSDGNAWKLADATAKGPVIVVFYYGYYCDHCVSQLFGLKKDLAKFTELGATIVAISADPVEETRARLKEYGTFGYPVLSDPENQVATRYATFTPAKSPDEEGALMHGTFVIDRAGRIVWANRGDQPFIANQTLLQEIHRRDQAAKSSR</sequence>
<dbReference type="PANTHER" id="PTHR42801">
    <property type="entry name" value="THIOREDOXIN-DEPENDENT PEROXIDE REDUCTASE"/>
    <property type="match status" value="1"/>
</dbReference>
<evidence type="ECO:0000259" key="14">
    <source>
        <dbReference type="PROSITE" id="PS51352"/>
    </source>
</evidence>
<evidence type="ECO:0000256" key="8">
    <source>
        <dbReference type="ARBA" id="ARBA00032824"/>
    </source>
</evidence>
<dbReference type="SUPFAM" id="SSF52833">
    <property type="entry name" value="Thioredoxin-like"/>
    <property type="match status" value="1"/>
</dbReference>
<dbReference type="PROSITE" id="PS51352">
    <property type="entry name" value="THIOREDOXIN_2"/>
    <property type="match status" value="1"/>
</dbReference>
<dbReference type="KEGG" id="tim:GMBLW1_01190"/>
<evidence type="ECO:0000256" key="6">
    <source>
        <dbReference type="ARBA" id="ARBA00023157"/>
    </source>
</evidence>
<keyword evidence="4" id="KW-0049">Antioxidant</keyword>
<evidence type="ECO:0000256" key="9">
    <source>
        <dbReference type="ARBA" id="ARBA00038489"/>
    </source>
</evidence>
<dbReference type="AlphaFoldDB" id="A0A6C2YR73"/>
<keyword evidence="5" id="KW-0560">Oxidoreductase</keyword>
<evidence type="ECO:0000256" key="10">
    <source>
        <dbReference type="ARBA" id="ARBA00042639"/>
    </source>
</evidence>
<dbReference type="Gene3D" id="3.40.30.10">
    <property type="entry name" value="Glutaredoxin"/>
    <property type="match status" value="1"/>
</dbReference>
<dbReference type="Proteomes" id="UP000464378">
    <property type="component" value="Chromosome"/>
</dbReference>
<dbReference type="GO" id="GO:0034599">
    <property type="term" value="P:cellular response to oxidative stress"/>
    <property type="evidence" value="ECO:0007669"/>
    <property type="project" value="TreeGrafter"/>
</dbReference>
<keyword evidence="13" id="KW-0812">Transmembrane</keyword>
<dbReference type="RefSeq" id="WP_162658994.1">
    <property type="nucleotide sequence ID" value="NZ_LR593887.1"/>
</dbReference>
<evidence type="ECO:0000256" key="1">
    <source>
        <dbReference type="ARBA" id="ARBA00003330"/>
    </source>
</evidence>
<feature type="transmembrane region" description="Helical" evidence="13">
    <location>
        <begin position="20"/>
        <end position="41"/>
    </location>
</feature>
<proteinExistence type="inferred from homology"/>
<protein>
    <recommendedName>
        <fullName evidence="2">thioredoxin-dependent peroxiredoxin</fullName>
        <ecNumber evidence="2">1.11.1.24</ecNumber>
    </recommendedName>
    <alternativeName>
        <fullName evidence="8">Thioredoxin peroxidase</fullName>
    </alternativeName>
    <alternativeName>
        <fullName evidence="10">Thioredoxin-dependent peroxiredoxin Bcp</fullName>
    </alternativeName>
</protein>
<organism evidence="15">
    <name type="scientific">Tuwongella immobilis</name>
    <dbReference type="NCBI Taxonomy" id="692036"/>
    <lineage>
        <taxon>Bacteria</taxon>
        <taxon>Pseudomonadati</taxon>
        <taxon>Planctomycetota</taxon>
        <taxon>Planctomycetia</taxon>
        <taxon>Gemmatales</taxon>
        <taxon>Gemmataceae</taxon>
        <taxon>Tuwongella</taxon>
    </lineage>
</organism>
<keyword evidence="3" id="KW-0575">Peroxidase</keyword>
<evidence type="ECO:0000313" key="15">
    <source>
        <dbReference type="EMBL" id="VIP03841.1"/>
    </source>
</evidence>
<comment type="similarity">
    <text evidence="9">Belongs to the peroxiredoxin family. BCP/PrxQ subfamily.</text>
</comment>
<keyword evidence="13" id="KW-0472">Membrane</keyword>